<comment type="caution">
    <text evidence="3">The sequence shown here is derived from an EMBL/GenBank/DDBJ whole genome shotgun (WGS) entry which is preliminary data.</text>
</comment>
<dbReference type="Proteomes" id="UP000821866">
    <property type="component" value="Chromosome 1"/>
</dbReference>
<keyword evidence="4" id="KW-1185">Reference proteome</keyword>
<keyword evidence="2" id="KW-0812">Transmembrane</keyword>
<dbReference type="EMBL" id="JABSTU010000001">
    <property type="protein sequence ID" value="KAH8039424.1"/>
    <property type="molecule type" value="Genomic_DNA"/>
</dbReference>
<feature type="transmembrane region" description="Helical" evidence="2">
    <location>
        <begin position="196"/>
        <end position="215"/>
    </location>
</feature>
<evidence type="ECO:0000313" key="3">
    <source>
        <dbReference type="EMBL" id="KAH8039424.1"/>
    </source>
</evidence>
<reference evidence="3" key="1">
    <citation type="journal article" date="2020" name="Cell">
        <title>Large-Scale Comparative Analyses of Tick Genomes Elucidate Their Genetic Diversity and Vector Capacities.</title>
        <authorList>
            <consortium name="Tick Genome and Microbiome Consortium (TIGMIC)"/>
            <person name="Jia N."/>
            <person name="Wang J."/>
            <person name="Shi W."/>
            <person name="Du L."/>
            <person name="Sun Y."/>
            <person name="Zhan W."/>
            <person name="Jiang J.F."/>
            <person name="Wang Q."/>
            <person name="Zhang B."/>
            <person name="Ji P."/>
            <person name="Bell-Sakyi L."/>
            <person name="Cui X.M."/>
            <person name="Yuan T.T."/>
            <person name="Jiang B.G."/>
            <person name="Yang W.F."/>
            <person name="Lam T.T."/>
            <person name="Chang Q.C."/>
            <person name="Ding S.J."/>
            <person name="Wang X.J."/>
            <person name="Zhu J.G."/>
            <person name="Ruan X.D."/>
            <person name="Zhao L."/>
            <person name="Wei J.T."/>
            <person name="Ye R.Z."/>
            <person name="Que T.C."/>
            <person name="Du C.H."/>
            <person name="Zhou Y.H."/>
            <person name="Cheng J.X."/>
            <person name="Dai P.F."/>
            <person name="Guo W.B."/>
            <person name="Han X.H."/>
            <person name="Huang E.J."/>
            <person name="Li L.F."/>
            <person name="Wei W."/>
            <person name="Gao Y.C."/>
            <person name="Liu J.Z."/>
            <person name="Shao H.Z."/>
            <person name="Wang X."/>
            <person name="Wang C.C."/>
            <person name="Yang T.C."/>
            <person name="Huo Q.B."/>
            <person name="Li W."/>
            <person name="Chen H.Y."/>
            <person name="Chen S.E."/>
            <person name="Zhou L.G."/>
            <person name="Ni X.B."/>
            <person name="Tian J.H."/>
            <person name="Sheng Y."/>
            <person name="Liu T."/>
            <person name="Pan Y.S."/>
            <person name="Xia L.Y."/>
            <person name="Li J."/>
            <person name="Zhao F."/>
            <person name="Cao W.C."/>
        </authorList>
    </citation>
    <scope>NUCLEOTIDE SEQUENCE</scope>
    <source>
        <strain evidence="3">Rmic-2018</strain>
    </source>
</reference>
<evidence type="ECO:0000313" key="4">
    <source>
        <dbReference type="Proteomes" id="UP000821866"/>
    </source>
</evidence>
<name>A0A9J6EZJ9_RHIMP</name>
<protein>
    <submittedName>
        <fullName evidence="3">Uncharacterized protein</fullName>
    </submittedName>
</protein>
<sequence>MGNVISAASEDASDGGTSRLVAATESSATAVDAATTGLPEQTSQDEAPDASEAPLDRLYPSTETFGEQAGWSSPRERESDTALVLSASCTPEEKVAPCTPDVVHPRREGPRLILATPSLLAATRTLTSPAWLSSPSDEEQPLPIPLEYDGGSLPVETEPRREPQVTVGPRAEFRSAAFSEAPLMASRRWSPFARGLLVAGVILWLVSALLTLVTWRLSRDPLGSNFAQNVSALVRQLERLASGYAEGASNDSVAENLTHGTVLVDQMVEAVPVGGDEQPLI</sequence>
<evidence type="ECO:0000256" key="2">
    <source>
        <dbReference type="SAM" id="Phobius"/>
    </source>
</evidence>
<dbReference type="AlphaFoldDB" id="A0A9J6EZJ9"/>
<keyword evidence="2" id="KW-1133">Transmembrane helix</keyword>
<keyword evidence="2" id="KW-0472">Membrane</keyword>
<gene>
    <name evidence="3" type="ORF">HPB51_007277</name>
</gene>
<accession>A0A9J6EZJ9</accession>
<evidence type="ECO:0000256" key="1">
    <source>
        <dbReference type="SAM" id="MobiDB-lite"/>
    </source>
</evidence>
<reference evidence="3" key="2">
    <citation type="submission" date="2021-09" db="EMBL/GenBank/DDBJ databases">
        <authorList>
            <person name="Jia N."/>
            <person name="Wang J."/>
            <person name="Shi W."/>
            <person name="Du L."/>
            <person name="Sun Y."/>
            <person name="Zhan W."/>
            <person name="Jiang J."/>
            <person name="Wang Q."/>
            <person name="Zhang B."/>
            <person name="Ji P."/>
            <person name="Sakyi L.B."/>
            <person name="Cui X."/>
            <person name="Yuan T."/>
            <person name="Jiang B."/>
            <person name="Yang W."/>
            <person name="Lam T.T.-Y."/>
            <person name="Chang Q."/>
            <person name="Ding S."/>
            <person name="Wang X."/>
            <person name="Zhu J."/>
            <person name="Ruan X."/>
            <person name="Zhao L."/>
            <person name="Wei J."/>
            <person name="Que T."/>
            <person name="Du C."/>
            <person name="Cheng J."/>
            <person name="Dai P."/>
            <person name="Han X."/>
            <person name="Huang E."/>
            <person name="Gao Y."/>
            <person name="Liu J."/>
            <person name="Shao H."/>
            <person name="Ye R."/>
            <person name="Li L."/>
            <person name="Wei W."/>
            <person name="Wang X."/>
            <person name="Wang C."/>
            <person name="Huo Q."/>
            <person name="Li W."/>
            <person name="Guo W."/>
            <person name="Chen H."/>
            <person name="Chen S."/>
            <person name="Zhou L."/>
            <person name="Zhou L."/>
            <person name="Ni X."/>
            <person name="Tian J."/>
            <person name="Zhou Y."/>
            <person name="Sheng Y."/>
            <person name="Liu T."/>
            <person name="Pan Y."/>
            <person name="Xia L."/>
            <person name="Li J."/>
            <person name="Zhao F."/>
            <person name="Cao W."/>
        </authorList>
    </citation>
    <scope>NUCLEOTIDE SEQUENCE</scope>
    <source>
        <strain evidence="3">Rmic-2018</strain>
        <tissue evidence="3">Larvae</tissue>
    </source>
</reference>
<feature type="region of interest" description="Disordered" evidence="1">
    <location>
        <begin position="1"/>
        <end position="79"/>
    </location>
</feature>
<proteinExistence type="predicted"/>
<organism evidence="3 4">
    <name type="scientific">Rhipicephalus microplus</name>
    <name type="common">Cattle tick</name>
    <name type="synonym">Boophilus microplus</name>
    <dbReference type="NCBI Taxonomy" id="6941"/>
    <lineage>
        <taxon>Eukaryota</taxon>
        <taxon>Metazoa</taxon>
        <taxon>Ecdysozoa</taxon>
        <taxon>Arthropoda</taxon>
        <taxon>Chelicerata</taxon>
        <taxon>Arachnida</taxon>
        <taxon>Acari</taxon>
        <taxon>Parasitiformes</taxon>
        <taxon>Ixodida</taxon>
        <taxon>Ixodoidea</taxon>
        <taxon>Ixodidae</taxon>
        <taxon>Rhipicephalinae</taxon>
        <taxon>Rhipicephalus</taxon>
        <taxon>Boophilus</taxon>
    </lineage>
</organism>